<feature type="region of interest" description="Disordered" evidence="1">
    <location>
        <begin position="1"/>
        <end position="52"/>
    </location>
</feature>
<dbReference type="Proteomes" id="UP001157938">
    <property type="component" value="Unassembled WGS sequence"/>
</dbReference>
<comment type="caution">
    <text evidence="2">The sequence shown here is derived from an EMBL/GenBank/DDBJ whole genome shotgun (WGS) entry which is preliminary data.</text>
</comment>
<name>A0ABN8CK45_9STRA</name>
<evidence type="ECO:0000256" key="1">
    <source>
        <dbReference type="SAM" id="MobiDB-lite"/>
    </source>
</evidence>
<accession>A0ABN8CK45</accession>
<dbReference type="EMBL" id="CAKLBC010001811">
    <property type="protein sequence ID" value="CAH0493733.1"/>
    <property type="molecule type" value="Genomic_DNA"/>
</dbReference>
<evidence type="ECO:0000313" key="3">
    <source>
        <dbReference type="Proteomes" id="UP001157938"/>
    </source>
</evidence>
<sequence>MLASLALPNLPRVSSRSQAPKAAVKLEPTRRSSRQRTRRETFKQHETQQKVQHTSQQMQEIAIIAIANQQLNLTQQEVEKVQKIAKKKQKIDDRKFERLEKSKQRDMEIQVTERKKQQVIEPRKRQMERQEPYELPPEKVAKRNADIQKFIQEELDKQAYLTREQKQWDVEHPISRQEEMLKQNDVQEQLPTTGVVEENKSGEITNEFDEADLMETVMGELEYEVML</sequence>
<evidence type="ECO:0000313" key="2">
    <source>
        <dbReference type="EMBL" id="CAH0493733.1"/>
    </source>
</evidence>
<protein>
    <submittedName>
        <fullName evidence="2">Uncharacterized protein</fullName>
    </submittedName>
</protein>
<keyword evidence="3" id="KW-1185">Reference proteome</keyword>
<organism evidence="2 3">
    <name type="scientific">Peronospora farinosa</name>
    <dbReference type="NCBI Taxonomy" id="134698"/>
    <lineage>
        <taxon>Eukaryota</taxon>
        <taxon>Sar</taxon>
        <taxon>Stramenopiles</taxon>
        <taxon>Oomycota</taxon>
        <taxon>Peronosporomycetes</taxon>
        <taxon>Peronosporales</taxon>
        <taxon>Peronosporaceae</taxon>
        <taxon>Peronospora</taxon>
    </lineage>
</organism>
<reference evidence="2 3" key="1">
    <citation type="submission" date="2021-11" db="EMBL/GenBank/DDBJ databases">
        <authorList>
            <person name="Islam A."/>
            <person name="Islam S."/>
            <person name="Flora M.S."/>
            <person name="Rahman M."/>
            <person name="Ziaur R.M."/>
            <person name="Epstein J.H."/>
            <person name="Hassan M."/>
            <person name="Klassen M."/>
            <person name="Woodard K."/>
            <person name="Webb A."/>
            <person name="Webby R.J."/>
            <person name="El Zowalaty M.E."/>
        </authorList>
    </citation>
    <scope>NUCLEOTIDE SEQUENCE [LARGE SCALE GENOMIC DNA]</scope>
    <source>
        <strain evidence="2">Pf1</strain>
    </source>
</reference>
<feature type="compositionally biased region" description="Basic and acidic residues" evidence="1">
    <location>
        <begin position="38"/>
        <end position="48"/>
    </location>
</feature>
<proteinExistence type="predicted"/>
<feature type="region of interest" description="Disordered" evidence="1">
    <location>
        <begin position="185"/>
        <end position="204"/>
    </location>
</feature>
<gene>
    <name evidence="2" type="ORF">PFR001_LOCUS8849</name>
</gene>